<gene>
    <name evidence="1" type="ORF">UFOVP1626_14</name>
</gene>
<protein>
    <submittedName>
        <fullName evidence="1">Essential recombination function protein</fullName>
    </submittedName>
</protein>
<dbReference type="EMBL" id="LR797493">
    <property type="protein sequence ID" value="CAB4220693.1"/>
    <property type="molecule type" value="Genomic_DNA"/>
</dbReference>
<reference evidence="1" key="1">
    <citation type="submission" date="2020-05" db="EMBL/GenBank/DDBJ databases">
        <authorList>
            <person name="Chiriac C."/>
            <person name="Salcher M."/>
            <person name="Ghai R."/>
            <person name="Kavagutti S V."/>
        </authorList>
    </citation>
    <scope>NUCLEOTIDE SEQUENCE</scope>
</reference>
<organism evidence="1">
    <name type="scientific">uncultured Caudovirales phage</name>
    <dbReference type="NCBI Taxonomy" id="2100421"/>
    <lineage>
        <taxon>Viruses</taxon>
        <taxon>Duplodnaviria</taxon>
        <taxon>Heunggongvirae</taxon>
        <taxon>Uroviricota</taxon>
        <taxon>Caudoviricetes</taxon>
        <taxon>Peduoviridae</taxon>
        <taxon>Maltschvirus</taxon>
        <taxon>Maltschvirus maltsch</taxon>
    </lineage>
</organism>
<name>A0A6J5SYW0_9CAUD</name>
<proteinExistence type="predicted"/>
<accession>A0A6J5SYW0</accession>
<sequence>MNVYQKLNEARAKFHKKSLKKSGFNKFAGYSYFELSDFVIPALEIFNEVGLTSVVRFGKEIAEFIVVNTEKPDEIIVFTSPMSEANLKGCHPVQNLGACETYISRYLWVHCVLHIVEHDALDSTNGAVDEEGTPDEGRMLDYIAAIQATTTVDELKNIYIEAFAATDGNKAWQTKMIAAKDAKKKGLK</sequence>
<evidence type="ECO:0000313" key="1">
    <source>
        <dbReference type="EMBL" id="CAB4220693.1"/>
    </source>
</evidence>